<comment type="caution">
    <text evidence="1">The sequence shown here is derived from an EMBL/GenBank/DDBJ whole genome shotgun (WGS) entry which is preliminary data.</text>
</comment>
<accession>A0ACB5QJR3</accession>
<name>A0ACB5QJR3_9BURK</name>
<gene>
    <name evidence="1" type="ORF">CBA19CS22_00415</name>
</gene>
<organism evidence="1 2">
    <name type="scientific">Caballeronia novacaledonica</name>
    <dbReference type="NCBI Taxonomy" id="1544861"/>
    <lineage>
        <taxon>Bacteria</taxon>
        <taxon>Pseudomonadati</taxon>
        <taxon>Pseudomonadota</taxon>
        <taxon>Betaproteobacteria</taxon>
        <taxon>Burkholderiales</taxon>
        <taxon>Burkholderiaceae</taxon>
        <taxon>Caballeronia</taxon>
    </lineage>
</organism>
<sequence length="300" mass="33594">MMNPATSITLCTVRLSCTNGPISGTGTGFFYLFKFSVKRFEDKADVEIPMIVTNKHVVANMTSMETTISLMPRCAKLDDAAVGMSDTHHTFRLDNLQQTIAYHPDPHVDVCAIPAGLFFQQIPADRQVRHVFVERNWHLSEQELGYTRPIEPIVMIGYPTGLWNETDNRPITRRGLTASHPVQRWNRERKFLIDAACFPGSSGSPVFLFEDGMYRTAANRYSAGTRARFIGILFAGPVFNQQGRFEQRQIPTAVGTVPVVDAMMNLGYVAHADTVDDLIPIIKNRVEAELAGAPDYSQRR</sequence>
<dbReference type="EMBL" id="BPUR01000001">
    <property type="protein sequence ID" value="GJH14947.1"/>
    <property type="molecule type" value="Genomic_DNA"/>
</dbReference>
<evidence type="ECO:0000313" key="2">
    <source>
        <dbReference type="Proteomes" id="UP001055013"/>
    </source>
</evidence>
<dbReference type="Proteomes" id="UP001055013">
    <property type="component" value="Unassembled WGS sequence"/>
</dbReference>
<reference evidence="1" key="1">
    <citation type="submission" date="2021-09" db="EMBL/GenBank/DDBJ databases">
        <title>Isolation and characterization of 3-chlorobenzoate degrading bacteria from soils in Shizuoka.</title>
        <authorList>
            <person name="Ifat A."/>
            <person name="Ogawa N."/>
            <person name="Kimbara K."/>
            <person name="Moriuchi R."/>
            <person name="Dohra H."/>
            <person name="Shintani M."/>
        </authorList>
    </citation>
    <scope>NUCLEOTIDE SEQUENCE</scope>
    <source>
        <strain evidence="1">19CS2-2</strain>
    </source>
</reference>
<evidence type="ECO:0000313" key="1">
    <source>
        <dbReference type="EMBL" id="GJH14947.1"/>
    </source>
</evidence>
<proteinExistence type="predicted"/>
<keyword evidence="2" id="KW-1185">Reference proteome</keyword>
<protein>
    <submittedName>
        <fullName evidence="1">Trypsin-like peptidase domain-containing protein</fullName>
    </submittedName>
</protein>